<name>A0ABU5ZED3_9FLAO</name>
<sequence length="58" mass="6550">MNIKIFITLHLLEKRQKNFGSTLRTALLFPLAIVGDFCLCIAISAGLVVAYFTEKYEN</sequence>
<keyword evidence="1" id="KW-0472">Membrane</keyword>
<feature type="transmembrane region" description="Helical" evidence="1">
    <location>
        <begin position="27"/>
        <end position="52"/>
    </location>
</feature>
<keyword evidence="1" id="KW-0812">Transmembrane</keyword>
<proteinExistence type="predicted"/>
<gene>
    <name evidence="2" type="ORF">VJJ08_12485</name>
</gene>
<evidence type="ECO:0000313" key="3">
    <source>
        <dbReference type="Proteomes" id="UP001311730"/>
    </source>
</evidence>
<keyword evidence="1" id="KW-1133">Transmembrane helix</keyword>
<keyword evidence="3" id="KW-1185">Reference proteome</keyword>
<protein>
    <submittedName>
        <fullName evidence="2">Uncharacterized protein</fullName>
    </submittedName>
</protein>
<reference evidence="2 3" key="1">
    <citation type="submission" date="2023-12" db="EMBL/GenBank/DDBJ databases">
        <title>Genomic sequences of Capnocytophaga and Parvimonas strains.</title>
        <authorList>
            <person name="Watt R.M."/>
            <person name="Wang M."/>
            <person name="Yang T."/>
            <person name="Tong W.M."/>
        </authorList>
    </citation>
    <scope>NUCLEOTIDE SEQUENCE [LARGE SCALE GENOMIC DNA]</scope>
    <source>
        <strain evidence="2 3">CCUG 13096</strain>
    </source>
</reference>
<dbReference type="RefSeq" id="WP_314679781.1">
    <property type="nucleotide sequence ID" value="NZ_JAYKBW010000015.1"/>
</dbReference>
<dbReference type="Proteomes" id="UP001311730">
    <property type="component" value="Unassembled WGS sequence"/>
</dbReference>
<evidence type="ECO:0000313" key="2">
    <source>
        <dbReference type="EMBL" id="MEB3076107.1"/>
    </source>
</evidence>
<accession>A0ABU5ZED3</accession>
<organism evidence="2 3">
    <name type="scientific">Capnocytophaga gingivalis</name>
    <dbReference type="NCBI Taxonomy" id="1017"/>
    <lineage>
        <taxon>Bacteria</taxon>
        <taxon>Pseudomonadati</taxon>
        <taxon>Bacteroidota</taxon>
        <taxon>Flavobacteriia</taxon>
        <taxon>Flavobacteriales</taxon>
        <taxon>Flavobacteriaceae</taxon>
        <taxon>Capnocytophaga</taxon>
    </lineage>
</organism>
<dbReference type="EMBL" id="JAYKBW010000015">
    <property type="protein sequence ID" value="MEB3076107.1"/>
    <property type="molecule type" value="Genomic_DNA"/>
</dbReference>
<evidence type="ECO:0000256" key="1">
    <source>
        <dbReference type="SAM" id="Phobius"/>
    </source>
</evidence>
<comment type="caution">
    <text evidence="2">The sequence shown here is derived from an EMBL/GenBank/DDBJ whole genome shotgun (WGS) entry which is preliminary data.</text>
</comment>